<dbReference type="GO" id="GO:0003924">
    <property type="term" value="F:GTPase activity"/>
    <property type="evidence" value="ECO:0007669"/>
    <property type="project" value="InterPro"/>
</dbReference>
<proteinExistence type="predicted"/>
<dbReference type="GO" id="GO:0005525">
    <property type="term" value="F:GTP binding"/>
    <property type="evidence" value="ECO:0007669"/>
    <property type="project" value="UniProtKB-KW"/>
</dbReference>
<sequence>MPRGLATDDNKRKIKICLLGDTGAGKTALLNRLIYGTFHPPDPSIATDYRVLNTWVEDTKETVHVEVWEFPGNILSAQRNVHLMSTFFHAAVICYSIEDVHNLESLTSVWKPALDASLHDRPLFVLGLKKDLRPTFPELGLAFLPATERVTSQHGFDAATITRANGYAECSAKTGENCFEAWEGIVSFVVSNLVETERELSRNKSAIFREKVKDSAKETAKDAGRAVNRVFSWIPKLSQKKMKDATAGEAGKRRSTVSESALDRRSPR</sequence>
<dbReference type="InterPro" id="IPR027417">
    <property type="entry name" value="P-loop_NTPase"/>
</dbReference>
<dbReference type="SMART" id="SM00175">
    <property type="entry name" value="RAB"/>
    <property type="match status" value="1"/>
</dbReference>
<comment type="caution">
    <text evidence="4">The sequence shown here is derived from an EMBL/GenBank/DDBJ whole genome shotgun (WGS) entry which is preliminary data.</text>
</comment>
<dbReference type="Gene3D" id="3.40.50.300">
    <property type="entry name" value="P-loop containing nucleotide triphosphate hydrolases"/>
    <property type="match status" value="1"/>
</dbReference>
<dbReference type="Proteomes" id="UP001321749">
    <property type="component" value="Unassembled WGS sequence"/>
</dbReference>
<evidence type="ECO:0000256" key="2">
    <source>
        <dbReference type="ARBA" id="ARBA00023134"/>
    </source>
</evidence>
<dbReference type="PRINTS" id="PR00449">
    <property type="entry name" value="RASTRNSFRMNG"/>
</dbReference>
<dbReference type="SMART" id="SM00174">
    <property type="entry name" value="RHO"/>
    <property type="match status" value="1"/>
</dbReference>
<evidence type="ECO:0000256" key="1">
    <source>
        <dbReference type="ARBA" id="ARBA00022741"/>
    </source>
</evidence>
<feature type="region of interest" description="Disordered" evidence="3">
    <location>
        <begin position="239"/>
        <end position="268"/>
    </location>
</feature>
<dbReference type="SUPFAM" id="SSF52540">
    <property type="entry name" value="P-loop containing nucleoside triphosphate hydrolases"/>
    <property type="match status" value="1"/>
</dbReference>
<dbReference type="AlphaFoldDB" id="A0AAV9HM57"/>
<dbReference type="PANTHER" id="PTHR24073">
    <property type="entry name" value="DRAB5-RELATED"/>
    <property type="match status" value="1"/>
</dbReference>
<dbReference type="InterPro" id="IPR001806">
    <property type="entry name" value="Small_GTPase"/>
</dbReference>
<name>A0AAV9HM57_9PEZI</name>
<reference evidence="4" key="1">
    <citation type="journal article" date="2023" name="Mol. Phylogenet. Evol.">
        <title>Genome-scale phylogeny and comparative genomics of the fungal order Sordariales.</title>
        <authorList>
            <person name="Hensen N."/>
            <person name="Bonometti L."/>
            <person name="Westerberg I."/>
            <person name="Brannstrom I.O."/>
            <person name="Guillou S."/>
            <person name="Cros-Aarteil S."/>
            <person name="Calhoun S."/>
            <person name="Haridas S."/>
            <person name="Kuo A."/>
            <person name="Mondo S."/>
            <person name="Pangilinan J."/>
            <person name="Riley R."/>
            <person name="LaButti K."/>
            <person name="Andreopoulos B."/>
            <person name="Lipzen A."/>
            <person name="Chen C."/>
            <person name="Yan M."/>
            <person name="Daum C."/>
            <person name="Ng V."/>
            <person name="Clum A."/>
            <person name="Steindorff A."/>
            <person name="Ohm R.A."/>
            <person name="Martin F."/>
            <person name="Silar P."/>
            <person name="Natvig D.O."/>
            <person name="Lalanne C."/>
            <person name="Gautier V."/>
            <person name="Ament-Velasquez S.L."/>
            <person name="Kruys A."/>
            <person name="Hutchinson M.I."/>
            <person name="Powell A.J."/>
            <person name="Barry K."/>
            <person name="Miller A.N."/>
            <person name="Grigoriev I.V."/>
            <person name="Debuchy R."/>
            <person name="Gladieux P."/>
            <person name="Hiltunen Thoren M."/>
            <person name="Johannesson H."/>
        </authorList>
    </citation>
    <scope>NUCLEOTIDE SEQUENCE</scope>
    <source>
        <strain evidence="4">PSN324</strain>
    </source>
</reference>
<keyword evidence="4" id="KW-0378">Hydrolase</keyword>
<accession>A0AAV9HM57</accession>
<keyword evidence="2" id="KW-0342">GTP-binding</keyword>
<evidence type="ECO:0000313" key="5">
    <source>
        <dbReference type="Proteomes" id="UP001321749"/>
    </source>
</evidence>
<protein>
    <submittedName>
        <fullName evidence="4">P-loop containing nucleoside triphosphate hydrolase protein</fullName>
    </submittedName>
</protein>
<dbReference type="EMBL" id="MU864984">
    <property type="protein sequence ID" value="KAK4461801.1"/>
    <property type="molecule type" value="Genomic_DNA"/>
</dbReference>
<dbReference type="Pfam" id="PF00071">
    <property type="entry name" value="Ras"/>
    <property type="match status" value="1"/>
</dbReference>
<feature type="compositionally biased region" description="Basic and acidic residues" evidence="3">
    <location>
        <begin position="241"/>
        <end position="252"/>
    </location>
</feature>
<keyword evidence="1" id="KW-0547">Nucleotide-binding</keyword>
<keyword evidence="5" id="KW-1185">Reference proteome</keyword>
<evidence type="ECO:0000256" key="3">
    <source>
        <dbReference type="SAM" id="MobiDB-lite"/>
    </source>
</evidence>
<reference evidence="4" key="2">
    <citation type="submission" date="2023-06" db="EMBL/GenBank/DDBJ databases">
        <authorList>
            <consortium name="Lawrence Berkeley National Laboratory"/>
            <person name="Mondo S.J."/>
            <person name="Hensen N."/>
            <person name="Bonometti L."/>
            <person name="Westerberg I."/>
            <person name="Brannstrom I.O."/>
            <person name="Guillou S."/>
            <person name="Cros-Aarteil S."/>
            <person name="Calhoun S."/>
            <person name="Haridas S."/>
            <person name="Kuo A."/>
            <person name="Pangilinan J."/>
            <person name="Riley R."/>
            <person name="Labutti K."/>
            <person name="Andreopoulos B."/>
            <person name="Lipzen A."/>
            <person name="Chen C."/>
            <person name="Yanf M."/>
            <person name="Daum C."/>
            <person name="Ng V."/>
            <person name="Clum A."/>
            <person name="Steindorff A."/>
            <person name="Ohm R."/>
            <person name="Martin F."/>
            <person name="Silar P."/>
            <person name="Natvig D."/>
            <person name="Lalanne C."/>
            <person name="Gautier V."/>
            <person name="Ament-Velasquez S.L."/>
            <person name="Kruys A."/>
            <person name="Hutchinson M.I."/>
            <person name="Powell A.J."/>
            <person name="Barry K."/>
            <person name="Miller A.N."/>
            <person name="Grigoriev I.V."/>
            <person name="Debuchy R."/>
            <person name="Gladieux P."/>
            <person name="Thoren M.H."/>
            <person name="Johannesson H."/>
        </authorList>
    </citation>
    <scope>NUCLEOTIDE SEQUENCE</scope>
    <source>
        <strain evidence="4">PSN324</strain>
    </source>
</reference>
<gene>
    <name evidence="4" type="ORF">QBC42DRAFT_226679</name>
</gene>
<dbReference type="PROSITE" id="PS51419">
    <property type="entry name" value="RAB"/>
    <property type="match status" value="1"/>
</dbReference>
<evidence type="ECO:0000313" key="4">
    <source>
        <dbReference type="EMBL" id="KAK4461801.1"/>
    </source>
</evidence>
<organism evidence="4 5">
    <name type="scientific">Cladorrhinum samala</name>
    <dbReference type="NCBI Taxonomy" id="585594"/>
    <lineage>
        <taxon>Eukaryota</taxon>
        <taxon>Fungi</taxon>
        <taxon>Dikarya</taxon>
        <taxon>Ascomycota</taxon>
        <taxon>Pezizomycotina</taxon>
        <taxon>Sordariomycetes</taxon>
        <taxon>Sordariomycetidae</taxon>
        <taxon>Sordariales</taxon>
        <taxon>Podosporaceae</taxon>
        <taxon>Cladorrhinum</taxon>
    </lineage>
</organism>